<dbReference type="Gene3D" id="2.60.40.1200">
    <property type="match status" value="3"/>
</dbReference>
<dbReference type="PROSITE" id="PS00330">
    <property type="entry name" value="HEMOLYSIN_CALCIUM"/>
    <property type="match status" value="2"/>
</dbReference>
<dbReference type="PRINTS" id="PR00313">
    <property type="entry name" value="CABNDNGRPT"/>
</dbReference>
<dbReference type="InterPro" id="IPR036465">
    <property type="entry name" value="vWFA_dom_sf"/>
</dbReference>
<feature type="compositionally biased region" description="Basic and acidic residues" evidence="6">
    <location>
        <begin position="7137"/>
        <end position="7149"/>
    </location>
</feature>
<keyword evidence="10" id="KW-1185">Reference proteome</keyword>
<keyword evidence="3" id="KW-0106">Calcium</keyword>
<dbReference type="InterPro" id="IPR015919">
    <property type="entry name" value="Cadherin-like_sf"/>
</dbReference>
<dbReference type="InterPro" id="IPR040853">
    <property type="entry name" value="RapA2_cadherin-like"/>
</dbReference>
<dbReference type="Pfam" id="PF17803">
    <property type="entry name" value="Cadherin_4"/>
    <property type="match status" value="1"/>
</dbReference>
<dbReference type="Gene3D" id="2.60.40.60">
    <property type="entry name" value="Cadherins"/>
    <property type="match status" value="1"/>
</dbReference>
<dbReference type="SUPFAM" id="SSF141072">
    <property type="entry name" value="CalX-like"/>
    <property type="match status" value="1"/>
</dbReference>
<dbReference type="NCBIfam" id="NF012196">
    <property type="entry name" value="Ig_like_ice"/>
    <property type="match status" value="1"/>
</dbReference>
<evidence type="ECO:0000256" key="3">
    <source>
        <dbReference type="ARBA" id="ARBA00022837"/>
    </source>
</evidence>
<dbReference type="Gene3D" id="2.60.40.2030">
    <property type="match status" value="1"/>
</dbReference>
<dbReference type="eggNOG" id="COG2911">
    <property type="taxonomic scope" value="Bacteria"/>
</dbReference>
<evidence type="ECO:0000256" key="6">
    <source>
        <dbReference type="SAM" id="MobiDB-lite"/>
    </source>
</evidence>
<dbReference type="InterPro" id="IPR041339">
    <property type="entry name" value="Ig-like_bac"/>
</dbReference>
<keyword evidence="4" id="KW-0472">Membrane</keyword>
<feature type="domain" description="VWFA" evidence="7">
    <location>
        <begin position="6617"/>
        <end position="6742"/>
    </location>
</feature>
<accession>B1KQD4</accession>
<dbReference type="KEGG" id="swd:Swoo_0491"/>
<dbReference type="GO" id="GO:0007156">
    <property type="term" value="P:homophilic cell adhesion via plasma membrane adhesion molecules"/>
    <property type="evidence" value="ECO:0007669"/>
    <property type="project" value="InterPro"/>
</dbReference>
<evidence type="ECO:0000313" key="9">
    <source>
        <dbReference type="EMBL" id="ACA84789.1"/>
    </source>
</evidence>
<dbReference type="SUPFAM" id="SSF51120">
    <property type="entry name" value="beta-Roll"/>
    <property type="match status" value="2"/>
</dbReference>
<dbReference type="Pfam" id="PF19077">
    <property type="entry name" value="Big_13"/>
    <property type="match status" value="33"/>
</dbReference>
<dbReference type="GO" id="GO:0005509">
    <property type="term" value="F:calcium ion binding"/>
    <property type="evidence" value="ECO:0007669"/>
    <property type="project" value="InterPro"/>
</dbReference>
<dbReference type="InterPro" id="IPR038081">
    <property type="entry name" value="CalX-like_sf"/>
</dbReference>
<dbReference type="InterPro" id="IPR049826">
    <property type="entry name" value="Ig-like_ice"/>
</dbReference>
<dbReference type="Proteomes" id="UP000002168">
    <property type="component" value="Chromosome"/>
</dbReference>
<comment type="subcellular location">
    <subcellularLocation>
        <location evidence="1">Membrane</location>
        <topology evidence="1">Single-pass membrane protein</topology>
    </subcellularLocation>
</comment>
<dbReference type="InterPro" id="IPR018511">
    <property type="entry name" value="Hemolysin-typ_Ca-bd_CS"/>
</dbReference>
<dbReference type="InterPro" id="IPR002126">
    <property type="entry name" value="Cadherin-like_dom"/>
</dbReference>
<dbReference type="SUPFAM" id="SSF53300">
    <property type="entry name" value="vWA-like"/>
    <property type="match status" value="1"/>
</dbReference>
<evidence type="ECO:0000259" key="7">
    <source>
        <dbReference type="PROSITE" id="PS50234"/>
    </source>
</evidence>
<dbReference type="InterPro" id="IPR002035">
    <property type="entry name" value="VWF_A"/>
</dbReference>
<keyword evidence="5" id="KW-0325">Glycoprotein</keyword>
<evidence type="ECO:0000256" key="5">
    <source>
        <dbReference type="ARBA" id="ARBA00023180"/>
    </source>
</evidence>
<dbReference type="STRING" id="392500.Swoo_0491"/>
<evidence type="ECO:0000313" key="10">
    <source>
        <dbReference type="Proteomes" id="UP000002168"/>
    </source>
</evidence>
<dbReference type="Gene3D" id="2.60.40.10">
    <property type="entry name" value="Immunoglobulins"/>
    <property type="match status" value="35"/>
</dbReference>
<dbReference type="PROSITE" id="PS50234">
    <property type="entry name" value="VWFA"/>
    <property type="match status" value="1"/>
</dbReference>
<protein>
    <submittedName>
        <fullName evidence="9">Outer membrane adhesin like protein</fullName>
    </submittedName>
</protein>
<organism evidence="9 10">
    <name type="scientific">Shewanella woodyi (strain ATCC 51908 / MS32)</name>
    <dbReference type="NCBI Taxonomy" id="392500"/>
    <lineage>
        <taxon>Bacteria</taxon>
        <taxon>Pseudomonadati</taxon>
        <taxon>Pseudomonadota</taxon>
        <taxon>Gammaproteobacteria</taxon>
        <taxon>Alteromonadales</taxon>
        <taxon>Shewanellaceae</taxon>
        <taxon>Shewanella</taxon>
    </lineage>
</organism>
<feature type="region of interest" description="Disordered" evidence="6">
    <location>
        <begin position="89"/>
        <end position="109"/>
    </location>
</feature>
<dbReference type="PROSITE" id="PS50268">
    <property type="entry name" value="CADHERIN_2"/>
    <property type="match status" value="1"/>
</dbReference>
<dbReference type="RefSeq" id="WP_012323138.1">
    <property type="nucleotide sequence ID" value="NC_010506.1"/>
</dbReference>
<evidence type="ECO:0000256" key="2">
    <source>
        <dbReference type="ARBA" id="ARBA00022692"/>
    </source>
</evidence>
<sequence length="7149" mass="732321">MESLVTTQNGQVRLVAGKVTITLDGITRTISSGEQVPASATLFIEEGAQIEIAYDDGSFYSNTETADSPVNTEALDEIEALQALIASGDDPTLELPETAAGETNGSEGGSGFISVARSGDETIANSGFNTSFENQAPLTTSLALGEIAPDSSNNFNIAQFSDNFVNGIAYSTSSGLNGFTGDMGSDGSFAYNPGDTITFSIGNVIIASFSADAIQGTILFLQDIAGTSLSDTNMNYVENMAIFLQALDNDLSDGLDDGVLQTNSLLNLDASYASNINIVFAIHELLSNYIDPTTGQPLNLATAGKEMLSLVLAELGIVFTRESELSSDGQNVFETQAMEHVADTIDELAGDRTPDSHDDRTADILDVPGGLITYNYNELDGKITFSANDLLEGAIGQQVTTENLVVKNVQLNAEFADIGTLVDLGNGNYEIILNEGITQYDLEGLSIDYRVEDWTASRDVTSNTQDQYKSHLSADIPDVFENDGFNQFALNSELTFDEDSLLEINFTSELLSEQLGFPIAEYADDYLVPIEYSNDGGVTWQTMTVTSIDYSGSIPRPVFGFVLEAGNDSVLIRVPIFDDAAIEPTEFFHAVVTGENVYDETLDFAIFDNDSEGSDLPLIDINYALVVEGMEFAVFTLTLSEPSTEVITVNYSTEELTALFGEDFIATSGTVTFLPGQTMAFINVPIVDDLIVEDSPEFALINLTDPVNAALVDSQGTLRIFDNDSPSNTPISIDIAPITGDNVITTAEGQQLITVNGTVDADPSITLAIITITINGVTYQTEMNADGSFSIQVDGTELVNDPDTTIEAVVYGFGNNGEQGTANTTESYDIESILQDDQSVIDEDTIATGNVLTNDSDIDNDLSVVNFEVDGETYTAGTTVELEGGSIVINEDGTYIFTPNDNWNGEVPVITYITNTGSSATLTIAVNAVDDPSIVNNDSNTVNEDTVATGNVLDNDSDIDNDLTVVSFEVDGETHTAGTTVELEGGSIVINEDGTYIFTPNDNWNGEVPVITYITNTGSSATLTIEVNAVDDPSIVNNDSNTVDEDTVATGNVLDNDSDIDSDLTVVSFEVDGETYTAGTTVELEGGSIVINEDGSYIFTPNDNWNGEVPVITYTTNTGESATLTLEVTPVIDGAPQVTITTDTNNDAFISNQELNGSSDIAVTVGLEGTGAITGDTLNVNGVEIILSETDIENGYVNLTLPNPGEGQELTVTATITDQAGNTSAPGSDSAVIDTLAEASIDLNQIIIGTDSIINSDEASGTVTLSGTVGGDAQVGDTVTLTLDGSTIITTSVIDLGDGVLGFNTLVDASTLVEGETTTITATITTTDAAGNSSTATDSESYSVDISVVDAPIVTIESDVNNDELLSKSELWGHDGVEVSIAIDGDKFESGGLVTINITNGDNLETIELKLVNGELQFTDGSPANDYVYDNGVIYLLENKPAEGETITVTATQTDVSGNTSNQGSDTATVDTKIDQDEDGHTVAITSITQDTGSATDDFITNDNTLIFSGTVDLGDSSTLVVNIAGTDYTTDNGLVIDAQGNWSIDLTGTTLADGTYTVTATVTDVAGNTDSATQNVVIDTKIDQDEDGHTVAITSITQDTGSASDDFITNDNTLIFSGTVDLGDSSTLVVNIEGTDYTTDNGLVIDAQGNWSIDLTGTTLADGTYTVTATVTDVAGNTDSATQNVVIDTKIDQDEDGHTVAITSITQDTGSATDDFITNDNTLIFSGTVDLGDSSTLVVNIAGTDYTTANGLVIDAQSNWSIDLTGTTLADGTYTVTATVTDVAGNTDSVTQNVVIDTKIDQDEDGHTVAITSITQDTGSSDSDFITNDNTLIFSGTVDLGDSSTLVVNIAGTDYTTDNGLVIDAQGNWSIDLTGTTLADGTYTVTATVTDVAGNTDSVTQNVVIDTKIDQDEDGHTVAITSITQDTGSATDDFITNDNTLIFSGTVDLGDSSTLVVNIAGTDYTTANGLAIDAQGNWSIDLTGTTLADGTYTVTATVTDVAGNTDSATQDVIIDTTIDQDNDGVTVSIDSMTDDTGSSATDFISNDTGAVINGSFDATDGDVTVVVTDSTGAPVAGTVTVTGNGWVFTPAAALAEGSYTIVATITDVAGNTATDTQVMVIDTTIDQDNDGVTVSIDSMTDDTGSSATDFISNDTGAVINGSFDATDGTVTVVVTDSTGAPVAGTVTVTGNGWVFTPAAALAEGSYTIVATITDVAGNTATDTQVMVIDTTIDQDNDGVTVSIDSMTDDTGSSDTDFISNDTGAVVNGSFDATDGTVTVVVTDSTGAPVAGTVTVTGNGWVFTPAAALAEGSYTIVATITDVAGNTDTDTQVMVIDTTIDQDNDGVTVSIDSMTDDTGSSATDFISNDTGAVINGSFDATDGTVTVVVTDSTGAPVAGSVTVTGNGWVFTPAAALAEGSYTIVATITDVAGNTDTDTQVMVIDTTIDQDNDGVTVSIDSMTDDTGSSATDFISNDTGAVINGSFDATDGTVTVVVTDSTGAPVAGSVTVTGNGWVFTPAAALAEGSYTIVATITDVAGNTATDTQVMVIDTTIDQDNDGVTVSIDSMTDDTGSSDSDFISNDTGAVVNGSFDATDGTVTVVVTDSTGAPVAGSVTVTGNGWVFTPAAALAEGSYTIVATITDVAGNTATDTQVMVIDTTIDQDNDGVTVSIDSMTDDTGSSDSDFISNDTGAVINGSFDATDGTVTVVVTDSTGAPVAGTVTVTGNGWVFTPAAALAEGSYTIVATITDVAGNTATDTQVMVIDTTIDQDNDGVTVSIDSMTDDTGSSATDFISNDTGAVINGSFDATDGDVTVVVTDSTGAPVAGTVTVTGNGWVFTPATALAEGSYTIVATITDVAGNTATDTQVMVIDTTIDQDNDGVTVSIDSMTDDTGSSATDFISNDTGAVINGSFDATDGDVTVVVTDSTGAPVAGSVTVTGNGWVFTPAAALAEGSYTIVATITDVAGNTATDTQVMVIDTTIDQDNDGVTVSIDSMTDDTGSSDSDFISNDTGAVINGSFDATDGDVTVVVTDSTGAPVAGTVTVTGNGWVFTPAAALAEGSYTIVATITDVAGNTATDTQVMVIDTTIDQDNDGVTVSIDSMTDDTGSSDSDFISNDTGAVVNGSFDATDGTVTVVVTDSTGAPVAGTVTVTGNGWVFTPAAALAEGSYTIVATITDVAGNTATDTQVMVIDTTIDQDNDGVTVSIDSMTDDTGSSATDFISNDTGAVINGSFDATDGDVTVVVTDSTGAPVAGTVTVTGNGWVFTPATALAEGSYTIVATITDVAGNTATDTQVMVIDTTIDQDNDGVTVSIDSMTDDTGSSDTDFISNDTGAVVNGSFDATDGTVTVVVTDSTGAPVAGTVTVTGNGWVFTPAAALAEGSYTIVATITDVAGNTATDTQVMVIDTTIDQDNDGVTVSIDSMTDDTGSSDSDFISNDTGAVINGSFDATDGDVTVVVTDSTGAPIAGTVTVTGNSWVFTPAAALAEGNYTIVATITDIAGNTATDTQVMVIDTTIDQDNDGVTVSIDSMTDDTGSSDSDFISNDTGAVINGSFDATDGTVTVIVTDSTGAPVAGTVTVTGNGWVFTPAAALAEGSYTIVATITDVAGNTATDTQVMVIDTTIDQDNDGVTVSIDSMTDDTGSSATDFISNDTGAVINGSFDATDGDVTVVVTDSTGAPVAGSVTVTGNGWVFTPAAALAEGSYTIVATITDVAGNTATDTQVMVIDTTIDQDNDGVTVSIDSMTDDTGSSDTDFISNDTGAVVNGSFDATDGTVTVVVTDSTGAPVAGTVTVTGNGWVFTPAAALAEGSYTIVATITDVAGNTDTDTQVMVIDTTIDQDNDGVTVSIDSMTDDTGSSATDFISNDTGAVINGSFDATDGTVTVVVTDSTGAPVAGSVTVTGNGWVFTPAAALAEGSYTIVATITDVAGNTATDTQVMVIDTTIDQDNDGVTVSIDSMTDDTGSSDSDFISNDTGAVINGSFDATDGTVTVVVTDSTGAPVAGSVTVTGNGWVFTPAAALAEGSYTIVATITDVAGNTATDTQVMVIDTTIDQDNDGVTVSIDSMTDDTGSSDSDFISNDTGAVINGSFDATDGDVTVVVTDSTGAPVAGTVTVTGNGWVFTPAAALAEGSYTIVATITDVAGNTATDTQVMVIDTTIDQDNDGVTVSIDSITDDTGSSDSDFISNDTGAVVNGSFDATDGTVTVVVTDSTGAPVAGTVTVTGNGWVFTPAAALAEGSYTIVATITDVAGNTATDTQVMVIDTTIDQDNDGVTVSIDSMTDDTGSSATDFISNDTGAVINGSFDATDGDVTVVVTDSTGAPVAGTVTVTGNGWVFTPATALAEGSYTIVATITDVAGNTATDTQVMVIDTTIDQDNDGVTVSIDSMTDDTGSSATDFISNDTGAVINGSFDATDGTVTVIVTDSTGAPVAGSVTVTGNGWVFTPAAALAEGSYTIVATITDVAGNTATDTQVMVIDTTIDQDNDGVTVSIDSMTDDTGSSATDFISNDTGAVINGSFDATDGTVTVVVTDSTGAPVAGTVTVTGNGWVFTPAAALAEGSYTIVATITDVAGNTATDIQVMVIDTTIDQDNDGVTVSIDSMTDDTGSSATDFISNDTGAVINGSFDATDGDVTVVVTDSTGAPVAGTVTVTGDGWVFTPAATLAEGSYTIVATITDVAGNTATDTQVMVIDTTIDQDNDGVTVSIDSMTDDTGSSATDFISNDTGAVINGSFDATDGDVTVVVTDSTGAPVAGTVTVTGDGWVFTPAATLAEGSYTIVATITDVAGNTATDTQVMVIDTTIDQDNDGVTVSIDSMTDDTGSSDSDFISNDTGAVINGSFDATDGTVTVVVTDSTGAPVAGTVTVTGDGWVFTPAAVLAEGSYTIVATITDVAGNTATDTQVMVIDTTIDQDNDGVTVSIDSMTDDTGSSATDFISNDTGAVINGSFDATDGDVTVVVTDSTGAPVAGTVTVTGNGWVFTPAAALAEGSYTIVATITDVAGNTATDTQVMVIDTTAPVANDDAANVKEDATLSVTAADGVLKNDTDLVSNTLNVTEIRTGTEDGTGNIGTVGTSLTGTYGTLTLNADGSYSYTADQTAADALFEGQIVTETFTYTVTDGHGNQDTAELVITITGTNDDVTITSTTNTRVSEEGLTDGLVDSIGDTDTTDSVTASGTISIEDVDGDALTVALSGPSGLTSGGETVQWSWDADSQTLTGFIGTVGEDSYQAIMTVALNAPANNAPGDWSYAVTLLAPVDHSNTSFEDDLSLNFGVDVSDGNGGSTSGNFTVTIEDDSVAFSTVNLVADNAIGIYNGSLVTNGADNNYSADLTGNINGWNGTTTTFADSGITAGGLIVFYYVDPADPSILIAYSDTSATPSEYDPSNPDQSIIFTLTANPNDDSYQIDVAQSIDSTETIAVANVDGGLGGNTYAAYISLGASGYVIDNDINDVPADNELAVTLTARDASGAITVNGNSNSFGSGNAWVDSGETFVIDYANDVASAAVNFSGATTVYFKAFDAAGNLLGEGTLTSGETIGNMGSISYIELTTIDSDTGNRFQYNGTTAENIVSSTEDVQLDLAVTVTDSDGDSSSGNLVIDLNAPDTTPPTGPTALQSSVLSTLSETDLLNNGTEQDLQTLSFKAGSDSLNAFQFGDTGDISVDGINANIFWNLNSSGQLVGTVMGKEAITLTLNWNSIESGTTGDVTVTAELLEDFPHNINLDSLSITGIEVIAVDGSGNTANSTVNVNVEDHNFAPEFLSGTDTDASQVNQDVYNFNSVNNNSGVGASVGTVIADDLDSIGDLQYSFADGSLVNGIFTIDADTGEITLNQAINSSSSSDYTFNVLVTDENNLTDTAVVNVNINTVDANDDRTGETYSASSSSDLGWAIPEVNGQALFTITARDADGTAGNIYIESGSNKLGISGTPRTSGATAEQIEFNAETGQSEGLVFNFNGLVNAATFNVSNMFHTEEGGEQGVWKAYYQGQLVAMETFKTVGSHSGEFTIDTGNIVFDTLVFEATYTVDEESQSNPGGDSSDYFLTSISVSGPALDGDALVVHEGGVLTASSIEDSLLSNDIDLDHDETGHNHEHADSFSITAVNGQAIPADNIIMLDSGAKLTIYADGTYSYDTNGAFTSLNAGELDTDTFTYTITDEFGATDTATVTINIIGSNAQPVAADSQINGIEDTALILQWSDFVITDSDSSTAELAISITQVPNSQNGTLEYFNGNSWVAVTAQVLLTAAMFDANQVRFTPANNQADGGDTATGIGNQGAALAQFDFVVTDGSSTSDSATITINIDARADEPTLLASSGSVEWVNKVVSNQLPTGEIVTGQDVLGNVIENIVTGSHGTDQNDLIVGEADLVSMLTGGEGDDVLVGGNLGDSLHGDAGNDVFIGGGQNDSIYGGSGIDTAVYSGNFAEYTITNHFDHSTTPYLLINDSLNRDASSVNTADLDAGDHLYEVERLIFADGVYVVNPDGTLTQVQTQELPLDIEASLTDIDTSETLSNITIDNVPEGVYLSAGSYLGNGSWTLTSQELINLKMMVEEGYSGDSEFALNISVTSTESSNGDFVTSTVTLDITLRDYINQTGTSGDNNITGTDNHEVVVSDVQGIQIIAGEDYNIAFIFDTSGSMEGSITEAKNQLDMVFEQLTQSISGNHSGVVNILLTDFASKSNFSVSVNLADPNALATLKSAVSGIIDDDRGMTNYEAGFESAMDWFNSANIAGNGATNLTYFITDGKPNRSTKDEDPDSFAVGYDTALNEYIILGDLLDSSFKEGDIIQYNGQTIVNQDGTVFAYETSTEIGALKFNNDGSVKSFSDKDTDDKDQALHAFNLLASISNVETIGIGGTLSEADLALYDSDGTVRAKIDVDKLASVILGSETVLLQGNDTVDGASGNDIIFGDLVKFANISGQGYAALQKFVASETQTNPSDVSVQDVHEFVTSNPSLFDTSRTQDGNDLLKGGDGSDILFGQGGNDELHGGAGNDQLFGGNGDDSLIPGLGDDILTGGQGEDTFVWNQGDTGNDHITDFKIADDKLDLSDLLQGVSAEELASHLEFSFDANSTTIAIDADKDGDVDQYITLDGVDLRDEFGLSNGEPDFEGSIIQGLLGSNGEGALIIDSTASTSSSSQTRFANASEPSQQHEELSNFHDIP</sequence>
<gene>
    <name evidence="9" type="ordered locus">Swoo_0491</name>
</gene>
<keyword evidence="4" id="KW-1133">Transmembrane helix</keyword>
<dbReference type="eggNOG" id="COG2931">
    <property type="taxonomic scope" value="Bacteria"/>
</dbReference>
<dbReference type="eggNOG" id="COG4932">
    <property type="taxonomic scope" value="Bacteria"/>
</dbReference>
<dbReference type="eggNOG" id="COG1520">
    <property type="taxonomic scope" value="Bacteria"/>
</dbReference>
<dbReference type="PANTHER" id="PTHR24028:SF328">
    <property type="entry name" value="CADHERIN-3"/>
    <property type="match status" value="1"/>
</dbReference>
<feature type="region of interest" description="Disordered" evidence="6">
    <location>
        <begin position="7120"/>
        <end position="7149"/>
    </location>
</feature>
<evidence type="ECO:0000259" key="8">
    <source>
        <dbReference type="PROSITE" id="PS50268"/>
    </source>
</evidence>
<dbReference type="InterPro" id="IPR013783">
    <property type="entry name" value="Ig-like_fold"/>
</dbReference>
<dbReference type="eggNOG" id="COG2304">
    <property type="taxonomic scope" value="Bacteria"/>
</dbReference>
<reference evidence="9 10" key="1">
    <citation type="submission" date="2008-02" db="EMBL/GenBank/DDBJ databases">
        <title>Complete sequence of Shewanella woodyi ATCC 51908.</title>
        <authorList>
            <consortium name="US DOE Joint Genome Institute"/>
            <person name="Copeland A."/>
            <person name="Lucas S."/>
            <person name="Lapidus A."/>
            <person name="Glavina del Rio T."/>
            <person name="Dalin E."/>
            <person name="Tice H."/>
            <person name="Bruce D."/>
            <person name="Goodwin L."/>
            <person name="Pitluck S."/>
            <person name="Sims D."/>
            <person name="Brettin T."/>
            <person name="Detter J.C."/>
            <person name="Han C."/>
            <person name="Kuske C.R."/>
            <person name="Schmutz J."/>
            <person name="Larimer F."/>
            <person name="Land M."/>
            <person name="Hauser L."/>
            <person name="Kyrpides N."/>
            <person name="Lykidis A."/>
            <person name="Zhao J.-S."/>
            <person name="Richardson P."/>
        </authorList>
    </citation>
    <scope>NUCLEOTIDE SEQUENCE [LARGE SCALE GENOMIC DNA]</scope>
    <source>
        <strain evidence="10">ATCC 51908 / MS32</strain>
    </source>
</reference>
<dbReference type="NCBIfam" id="NF033510">
    <property type="entry name" value="Ca_tandemer"/>
    <property type="match status" value="7"/>
</dbReference>
<dbReference type="SUPFAM" id="SSF49313">
    <property type="entry name" value="Cadherin-like"/>
    <property type="match status" value="1"/>
</dbReference>
<dbReference type="CDD" id="cd11304">
    <property type="entry name" value="Cadherin_repeat"/>
    <property type="match status" value="1"/>
</dbReference>
<dbReference type="GO" id="GO:0005886">
    <property type="term" value="C:plasma membrane"/>
    <property type="evidence" value="ECO:0007669"/>
    <property type="project" value="TreeGrafter"/>
</dbReference>
<evidence type="ECO:0000256" key="4">
    <source>
        <dbReference type="ARBA" id="ARBA00022989"/>
    </source>
</evidence>
<proteinExistence type="predicted"/>
<dbReference type="Pfam" id="PF00028">
    <property type="entry name" value="Cadherin"/>
    <property type="match status" value="1"/>
</dbReference>
<keyword evidence="2" id="KW-0812">Transmembrane</keyword>
<dbReference type="InterPro" id="IPR011049">
    <property type="entry name" value="Serralysin-like_metalloprot_C"/>
</dbReference>
<dbReference type="InterPro" id="IPR044016">
    <property type="entry name" value="Big_13"/>
</dbReference>
<dbReference type="InterPro" id="IPR050174">
    <property type="entry name" value="Protocadherin/Cadherin-CA"/>
</dbReference>
<dbReference type="EMBL" id="CP000961">
    <property type="protein sequence ID" value="ACA84789.1"/>
    <property type="molecule type" value="Genomic_DNA"/>
</dbReference>
<dbReference type="SMART" id="SM00112">
    <property type="entry name" value="CA"/>
    <property type="match status" value="1"/>
</dbReference>
<dbReference type="CDD" id="cd00198">
    <property type="entry name" value="vWFA"/>
    <property type="match status" value="1"/>
</dbReference>
<dbReference type="PANTHER" id="PTHR24028">
    <property type="entry name" value="CADHERIN-87A"/>
    <property type="match status" value="1"/>
</dbReference>
<name>B1KQD4_SHEWM</name>
<dbReference type="InterPro" id="IPR001343">
    <property type="entry name" value="Hemolysn_Ca-bd"/>
</dbReference>
<dbReference type="HOGENOM" id="CLU_223070_0_0_6"/>
<evidence type="ECO:0000256" key="1">
    <source>
        <dbReference type="ARBA" id="ARBA00004167"/>
    </source>
</evidence>
<dbReference type="Pfam" id="PF00353">
    <property type="entry name" value="HemolysinCabind"/>
    <property type="match status" value="3"/>
</dbReference>
<feature type="domain" description="Cadherin" evidence="8">
    <location>
        <begin position="5775"/>
        <end position="5873"/>
    </location>
</feature>
<dbReference type="Pfam" id="PF18200">
    <property type="entry name" value="Big_11"/>
    <property type="match status" value="3"/>
</dbReference>
<dbReference type="Pfam" id="PF17963">
    <property type="entry name" value="Big_9"/>
    <property type="match status" value="1"/>
</dbReference>